<feature type="transmembrane region" description="Helical" evidence="7">
    <location>
        <begin position="124"/>
        <end position="146"/>
    </location>
</feature>
<dbReference type="InterPro" id="IPR039421">
    <property type="entry name" value="Type_1_exporter"/>
</dbReference>
<dbReference type="EMBL" id="SNYV01000013">
    <property type="protein sequence ID" value="TDQ78045.1"/>
    <property type="molecule type" value="Genomic_DNA"/>
</dbReference>
<evidence type="ECO:0000256" key="2">
    <source>
        <dbReference type="ARBA" id="ARBA00022692"/>
    </source>
</evidence>
<dbReference type="InterPro" id="IPR003593">
    <property type="entry name" value="AAA+_ATPase"/>
</dbReference>
<dbReference type="SMART" id="SM00382">
    <property type="entry name" value="AAA"/>
    <property type="match status" value="1"/>
</dbReference>
<evidence type="ECO:0000256" key="1">
    <source>
        <dbReference type="ARBA" id="ARBA00004651"/>
    </source>
</evidence>
<accession>A0A4R6WP86</accession>
<dbReference type="PROSITE" id="PS00211">
    <property type="entry name" value="ABC_TRANSPORTER_1"/>
    <property type="match status" value="1"/>
</dbReference>
<dbReference type="GO" id="GO:0015421">
    <property type="term" value="F:ABC-type oligopeptide transporter activity"/>
    <property type="evidence" value="ECO:0007669"/>
    <property type="project" value="TreeGrafter"/>
</dbReference>
<feature type="domain" description="ABC transmembrane type-1" evidence="9">
    <location>
        <begin position="56"/>
        <end position="373"/>
    </location>
</feature>
<protein>
    <submittedName>
        <fullName evidence="10">ATP-binding cassette, subfamily B, MsbA</fullName>
    </submittedName>
</protein>
<evidence type="ECO:0000256" key="3">
    <source>
        <dbReference type="ARBA" id="ARBA00022741"/>
    </source>
</evidence>
<keyword evidence="4 10" id="KW-0067">ATP-binding</keyword>
<dbReference type="Pfam" id="PF00664">
    <property type="entry name" value="ABC_membrane"/>
    <property type="match status" value="1"/>
</dbReference>
<evidence type="ECO:0000313" key="10">
    <source>
        <dbReference type="EMBL" id="TDQ78045.1"/>
    </source>
</evidence>
<feature type="transmembrane region" description="Helical" evidence="7">
    <location>
        <begin position="51"/>
        <end position="74"/>
    </location>
</feature>
<comment type="caution">
    <text evidence="10">The sequence shown here is derived from an EMBL/GenBank/DDBJ whole genome shotgun (WGS) entry which is preliminary data.</text>
</comment>
<dbReference type="Pfam" id="PF00005">
    <property type="entry name" value="ABC_tran"/>
    <property type="match status" value="1"/>
</dbReference>
<evidence type="ECO:0000256" key="7">
    <source>
        <dbReference type="SAM" id="Phobius"/>
    </source>
</evidence>
<evidence type="ECO:0000256" key="6">
    <source>
        <dbReference type="ARBA" id="ARBA00023136"/>
    </source>
</evidence>
<dbReference type="CDD" id="cd03251">
    <property type="entry name" value="ABCC_MsbA"/>
    <property type="match status" value="1"/>
</dbReference>
<dbReference type="InterPro" id="IPR017871">
    <property type="entry name" value="ABC_transporter-like_CS"/>
</dbReference>
<dbReference type="PANTHER" id="PTHR43394">
    <property type="entry name" value="ATP-DEPENDENT PERMEASE MDL1, MITOCHONDRIAL"/>
    <property type="match status" value="1"/>
</dbReference>
<sequence>MHRTNNRYTDEILVLVKSRIDGGFFLFLLFLIFWMKTYFRLLSFAKPISRFAIPYVFCTIITVVFGTLNLALLMPLLSVLFKGSGDVPEEAVAVLAKPDNFYDIGQWFKYLSNTLYVELGPYEALKYICIVIVISVFISNLFRYFCQRIMENFRIHTLLKLRKAVFDSVMDLHLGFFTNQRKGDVISKIASDVQTVQYSVTGTLQVVFKEPLQLIAYLVALFLLSPQLTLFSIAVIPVSGFLIARIVKGLKKEALAGQESFANMITYLDEALSGIKIIKSFNATRFVKDRFHDENERFASILRKMAARQQMSSPVSELLGVVMVAIILLYGGSLVLSGQGSLSAEAFITYIGIFSQVMRPAKALTDSFSGIHNGLAAGERVLELIDEKCLVEDKENAEVVNIFENSIKFENVDFSYGERNVLTELNLVIEKGQTVALVGPSGGGKSTLVDLIPRFMDVTSGAVTFDGKDVRDLNQDSLRALIGTVNQESILFNDTIFNNIAFGIPSATLEQVEKAARIANAHEFIMHTDEGYQTNIGDRGAKLSGGQRQRICIARAVLKNPPIMLLDEATSALDTESERLVQDSLYKLMENRTTVVIAHRLSTIQSADKIVVLEGGKIVEVGSHTELLTKNGLYRRLIDMQQFADA</sequence>
<reference evidence="10 11" key="1">
    <citation type="submission" date="2019-03" db="EMBL/GenBank/DDBJ databases">
        <title>Genomic Encyclopedia of Archaeal and Bacterial Type Strains, Phase II (KMG-II): from individual species to whole genera.</title>
        <authorList>
            <person name="Goeker M."/>
        </authorList>
    </citation>
    <scope>NUCLEOTIDE SEQUENCE [LARGE SCALE GENOMIC DNA]</scope>
    <source>
        <strain evidence="10 11">DSM 28353</strain>
    </source>
</reference>
<dbReference type="PROSITE" id="PS50929">
    <property type="entry name" value="ABC_TM1F"/>
    <property type="match status" value="1"/>
</dbReference>
<dbReference type="SUPFAM" id="SSF90123">
    <property type="entry name" value="ABC transporter transmembrane region"/>
    <property type="match status" value="1"/>
</dbReference>
<evidence type="ECO:0000256" key="4">
    <source>
        <dbReference type="ARBA" id="ARBA00022840"/>
    </source>
</evidence>
<dbReference type="AlphaFoldDB" id="A0A4R6WP86"/>
<dbReference type="Gene3D" id="3.40.50.300">
    <property type="entry name" value="P-loop containing nucleotide triphosphate hydrolases"/>
    <property type="match status" value="1"/>
</dbReference>
<evidence type="ECO:0000259" key="8">
    <source>
        <dbReference type="PROSITE" id="PS50893"/>
    </source>
</evidence>
<comment type="subcellular location">
    <subcellularLocation>
        <location evidence="1">Cell membrane</location>
        <topology evidence="1">Multi-pass membrane protein</topology>
    </subcellularLocation>
</comment>
<dbReference type="SUPFAM" id="SSF52540">
    <property type="entry name" value="P-loop containing nucleoside triphosphate hydrolases"/>
    <property type="match status" value="1"/>
</dbReference>
<dbReference type="CDD" id="cd18552">
    <property type="entry name" value="ABC_6TM_MsbA_like"/>
    <property type="match status" value="1"/>
</dbReference>
<keyword evidence="3" id="KW-0547">Nucleotide-binding</keyword>
<dbReference type="PROSITE" id="PS50893">
    <property type="entry name" value="ABC_TRANSPORTER_2"/>
    <property type="match status" value="1"/>
</dbReference>
<dbReference type="FunFam" id="3.40.50.300:FF:000218">
    <property type="entry name" value="Multidrug ABC transporter ATP-binding protein"/>
    <property type="match status" value="1"/>
</dbReference>
<dbReference type="Gene3D" id="1.20.1560.10">
    <property type="entry name" value="ABC transporter type 1, transmembrane domain"/>
    <property type="match status" value="1"/>
</dbReference>
<dbReference type="Proteomes" id="UP000295292">
    <property type="component" value="Unassembled WGS sequence"/>
</dbReference>
<name>A0A4R6WP86_9SPHI</name>
<dbReference type="GO" id="GO:0016887">
    <property type="term" value="F:ATP hydrolysis activity"/>
    <property type="evidence" value="ECO:0007669"/>
    <property type="project" value="InterPro"/>
</dbReference>
<keyword evidence="2 7" id="KW-0812">Transmembrane</keyword>
<proteinExistence type="predicted"/>
<dbReference type="InterPro" id="IPR011527">
    <property type="entry name" value="ABC1_TM_dom"/>
</dbReference>
<feature type="transmembrane region" description="Helical" evidence="7">
    <location>
        <begin position="20"/>
        <end position="39"/>
    </location>
</feature>
<keyword evidence="6 7" id="KW-0472">Membrane</keyword>
<evidence type="ECO:0000259" key="9">
    <source>
        <dbReference type="PROSITE" id="PS50929"/>
    </source>
</evidence>
<organism evidence="10 11">
    <name type="scientific">Sphingobacterium yanglingense</name>
    <dbReference type="NCBI Taxonomy" id="1437280"/>
    <lineage>
        <taxon>Bacteria</taxon>
        <taxon>Pseudomonadati</taxon>
        <taxon>Bacteroidota</taxon>
        <taxon>Sphingobacteriia</taxon>
        <taxon>Sphingobacteriales</taxon>
        <taxon>Sphingobacteriaceae</taxon>
        <taxon>Sphingobacterium</taxon>
    </lineage>
</organism>
<dbReference type="PANTHER" id="PTHR43394:SF1">
    <property type="entry name" value="ATP-BINDING CASSETTE SUB-FAMILY B MEMBER 10, MITOCHONDRIAL"/>
    <property type="match status" value="1"/>
</dbReference>
<evidence type="ECO:0000313" key="11">
    <source>
        <dbReference type="Proteomes" id="UP000295292"/>
    </source>
</evidence>
<evidence type="ECO:0000256" key="5">
    <source>
        <dbReference type="ARBA" id="ARBA00022989"/>
    </source>
</evidence>
<dbReference type="GO" id="GO:0005524">
    <property type="term" value="F:ATP binding"/>
    <property type="evidence" value="ECO:0007669"/>
    <property type="project" value="UniProtKB-KW"/>
</dbReference>
<keyword evidence="5 7" id="KW-1133">Transmembrane helix</keyword>
<dbReference type="InterPro" id="IPR036640">
    <property type="entry name" value="ABC1_TM_sf"/>
</dbReference>
<dbReference type="GO" id="GO:0005886">
    <property type="term" value="C:plasma membrane"/>
    <property type="evidence" value="ECO:0007669"/>
    <property type="project" value="UniProtKB-SubCell"/>
</dbReference>
<feature type="domain" description="ABC transporter" evidence="8">
    <location>
        <begin position="407"/>
        <end position="640"/>
    </location>
</feature>
<gene>
    <name evidence="10" type="ORF">CLV99_2022</name>
</gene>
<dbReference type="InterPro" id="IPR003439">
    <property type="entry name" value="ABC_transporter-like_ATP-bd"/>
</dbReference>
<dbReference type="InterPro" id="IPR027417">
    <property type="entry name" value="P-loop_NTPase"/>
</dbReference>
<keyword evidence="11" id="KW-1185">Reference proteome</keyword>
<feature type="transmembrane region" description="Helical" evidence="7">
    <location>
        <begin position="214"/>
        <end position="243"/>
    </location>
</feature>